<name>A0A8T8STZ6_9BASI</name>
<protein>
    <submittedName>
        <fullName evidence="2">Uncharacterized protein</fullName>
    </submittedName>
</protein>
<gene>
    <name evidence="2" type="ORF">A4X03_0g6947</name>
</gene>
<evidence type="ECO:0000313" key="3">
    <source>
        <dbReference type="Proteomes" id="UP000077671"/>
    </source>
</evidence>
<feature type="region of interest" description="Disordered" evidence="1">
    <location>
        <begin position="57"/>
        <end position="80"/>
    </location>
</feature>
<evidence type="ECO:0000313" key="2">
    <source>
        <dbReference type="EMBL" id="KAE8247830.1"/>
    </source>
</evidence>
<accession>A0A8T8STZ6</accession>
<reference evidence="2" key="1">
    <citation type="submission" date="2016-04" db="EMBL/GenBank/DDBJ databases">
        <authorList>
            <person name="Nguyen H.D."/>
            <person name="Kesanakurti P."/>
            <person name="Cullis J."/>
            <person name="Levesque C.A."/>
            <person name="Hambleton S."/>
        </authorList>
    </citation>
    <scope>NUCLEOTIDE SEQUENCE</scope>
    <source>
        <strain evidence="2">DAOMC 238032</strain>
    </source>
</reference>
<reference evidence="2" key="2">
    <citation type="journal article" date="2019" name="IMA Fungus">
        <title>Genome sequencing and comparison of five Tilletia species to identify candidate genes for the detection of regulated species infecting wheat.</title>
        <authorList>
            <person name="Nguyen H.D.T."/>
            <person name="Sultana T."/>
            <person name="Kesanakurti P."/>
            <person name="Hambleton S."/>
        </authorList>
    </citation>
    <scope>NUCLEOTIDE SEQUENCE</scope>
    <source>
        <strain evidence="2">DAOMC 238032</strain>
    </source>
</reference>
<dbReference type="AlphaFoldDB" id="A0A8T8STZ6"/>
<feature type="compositionally biased region" description="Low complexity" evidence="1">
    <location>
        <begin position="57"/>
        <end position="72"/>
    </location>
</feature>
<proteinExistence type="predicted"/>
<organism evidence="2 3">
    <name type="scientific">Tilletia caries</name>
    <name type="common">wheat bunt fungus</name>
    <dbReference type="NCBI Taxonomy" id="13290"/>
    <lineage>
        <taxon>Eukaryota</taxon>
        <taxon>Fungi</taxon>
        <taxon>Dikarya</taxon>
        <taxon>Basidiomycota</taxon>
        <taxon>Ustilaginomycotina</taxon>
        <taxon>Exobasidiomycetes</taxon>
        <taxon>Tilletiales</taxon>
        <taxon>Tilletiaceae</taxon>
        <taxon>Tilletia</taxon>
    </lineage>
</organism>
<evidence type="ECO:0000256" key="1">
    <source>
        <dbReference type="SAM" id="MobiDB-lite"/>
    </source>
</evidence>
<dbReference type="EMBL" id="LWDD02001477">
    <property type="protein sequence ID" value="KAE8247830.1"/>
    <property type="molecule type" value="Genomic_DNA"/>
</dbReference>
<comment type="caution">
    <text evidence="2">The sequence shown here is derived from an EMBL/GenBank/DDBJ whole genome shotgun (WGS) entry which is preliminary data.</text>
</comment>
<dbReference type="Proteomes" id="UP000077671">
    <property type="component" value="Unassembled WGS sequence"/>
</dbReference>
<sequence length="80" mass="8126">MTAERQQPRCRQGCMDPNNPTMRALLPCVHGKKKKQPKRNTGIDAAAPASAAISAPALSTPAVSTPALSAPAAPAPTAPA</sequence>